<dbReference type="InterPro" id="IPR036397">
    <property type="entry name" value="RNaseH_sf"/>
</dbReference>
<dbReference type="SUPFAM" id="SSF53098">
    <property type="entry name" value="Ribonuclease H-like"/>
    <property type="match status" value="1"/>
</dbReference>
<reference evidence="1" key="1">
    <citation type="submission" date="2015-12" db="EMBL/GenBank/DDBJ databases">
        <title>Update maize B73 reference genome by single molecule sequencing technologies.</title>
        <authorList>
            <consortium name="Maize Genome Sequencing Project"/>
            <person name="Ware D."/>
        </authorList>
    </citation>
    <scope>NUCLEOTIDE SEQUENCE [LARGE SCALE GENOMIC DNA]</scope>
    <source>
        <tissue evidence="1">Seedling</tissue>
    </source>
</reference>
<sequence>MSLATAVADLSWGWRTGVAKKAFSVKRFMREDWRLPPMTPEMIEYARTDAHYLLYIANCLASELHAKACGMF</sequence>
<dbReference type="InterPro" id="IPR012337">
    <property type="entry name" value="RNaseH-like_sf"/>
</dbReference>
<dbReference type="PANTHER" id="PTHR12124">
    <property type="entry name" value="POLYMYOSITIS/SCLERODERMA AUTOANTIGEN-RELATED"/>
    <property type="match status" value="1"/>
</dbReference>
<organism evidence="1">
    <name type="scientific">Zea mays</name>
    <name type="common">Maize</name>
    <dbReference type="NCBI Taxonomy" id="4577"/>
    <lineage>
        <taxon>Eukaryota</taxon>
        <taxon>Viridiplantae</taxon>
        <taxon>Streptophyta</taxon>
        <taxon>Embryophyta</taxon>
        <taxon>Tracheophyta</taxon>
        <taxon>Spermatophyta</taxon>
        <taxon>Magnoliopsida</taxon>
        <taxon>Liliopsida</taxon>
        <taxon>Poales</taxon>
        <taxon>Poaceae</taxon>
        <taxon>PACMAD clade</taxon>
        <taxon>Panicoideae</taxon>
        <taxon>Andropogonodae</taxon>
        <taxon>Andropogoneae</taxon>
        <taxon>Tripsacinae</taxon>
        <taxon>Zea</taxon>
    </lineage>
</organism>
<dbReference type="STRING" id="4577.A0A1D6L680"/>
<dbReference type="InParanoid" id="A0A1D6L680"/>
<dbReference type="EMBL" id="CM007647">
    <property type="protein sequence ID" value="ONM09810.1"/>
    <property type="molecule type" value="Genomic_DNA"/>
</dbReference>
<name>A0A1D6L680_MAIZE</name>
<dbReference type="InterPro" id="IPR045092">
    <property type="entry name" value="Rrp6-like"/>
</dbReference>
<accession>A0A1D6L680</accession>
<dbReference type="AlphaFoldDB" id="A0A1D6L680"/>
<dbReference type="GO" id="GO:0000467">
    <property type="term" value="P:exonucleolytic trimming to generate mature 3'-end of 5.8S rRNA from tricistronic rRNA transcript (SSU-rRNA, 5.8S rRNA, LSU-rRNA)"/>
    <property type="evidence" value="ECO:0007669"/>
    <property type="project" value="InterPro"/>
</dbReference>
<dbReference type="Gene3D" id="3.30.420.10">
    <property type="entry name" value="Ribonuclease H-like superfamily/Ribonuclease H"/>
    <property type="match status" value="1"/>
</dbReference>
<dbReference type="SMR" id="A0A1D6L680"/>
<gene>
    <name evidence="1" type="ORF">ZEAMMB73_Zm00001d034216</name>
</gene>
<proteinExistence type="predicted"/>
<evidence type="ECO:0000313" key="1">
    <source>
        <dbReference type="EMBL" id="ONM09810.1"/>
    </source>
</evidence>
<dbReference type="GO" id="GO:0003676">
    <property type="term" value="F:nucleic acid binding"/>
    <property type="evidence" value="ECO:0007669"/>
    <property type="project" value="InterPro"/>
</dbReference>
<dbReference type="PANTHER" id="PTHR12124:SF68">
    <property type="entry name" value="PROTEIN RRP6-LIKE 3"/>
    <property type="match status" value="1"/>
</dbReference>
<dbReference type="InterPro" id="IPR002562">
    <property type="entry name" value="3'-5'_exonuclease_dom"/>
</dbReference>
<protein>
    <submittedName>
        <fullName evidence="1">Uncharacterized protein</fullName>
    </submittedName>
</protein>
<dbReference type="Pfam" id="PF01612">
    <property type="entry name" value="DNA_pol_A_exo1"/>
    <property type="match status" value="1"/>
</dbReference>
<dbReference type="GO" id="GO:0000175">
    <property type="term" value="F:3'-5'-RNA exonuclease activity"/>
    <property type="evidence" value="ECO:0007669"/>
    <property type="project" value="InterPro"/>
</dbReference>